<evidence type="ECO:0000256" key="8">
    <source>
        <dbReference type="SAM" id="MobiDB-lite"/>
    </source>
</evidence>
<evidence type="ECO:0000256" key="5">
    <source>
        <dbReference type="ARBA" id="ARBA00022840"/>
    </source>
</evidence>
<evidence type="ECO:0000256" key="3">
    <source>
        <dbReference type="ARBA" id="ARBA00022741"/>
    </source>
</evidence>
<evidence type="ECO:0000259" key="9">
    <source>
        <dbReference type="PROSITE" id="PS50011"/>
    </source>
</evidence>
<feature type="region of interest" description="Disordered" evidence="8">
    <location>
        <begin position="695"/>
        <end position="730"/>
    </location>
</feature>
<dbReference type="InterPro" id="IPR050117">
    <property type="entry name" value="MAPK"/>
</dbReference>
<dbReference type="GO" id="GO:0050773">
    <property type="term" value="P:regulation of dendrite development"/>
    <property type="evidence" value="ECO:0000318"/>
    <property type="project" value="GO_Central"/>
</dbReference>
<keyword evidence="5 6" id="KW-0067">ATP-binding</keyword>
<keyword evidence="7" id="KW-0175">Coiled coil</keyword>
<feature type="compositionally biased region" description="Basic and acidic residues" evidence="8">
    <location>
        <begin position="573"/>
        <end position="605"/>
    </location>
</feature>
<dbReference type="Gene3D" id="3.30.200.20">
    <property type="entry name" value="Phosphorylase Kinase, domain 1"/>
    <property type="match status" value="1"/>
</dbReference>
<dbReference type="GO" id="GO:0032839">
    <property type="term" value="C:dendrite cytoplasm"/>
    <property type="evidence" value="ECO:0000318"/>
    <property type="project" value="GO_Central"/>
</dbReference>
<feature type="compositionally biased region" description="Polar residues" evidence="8">
    <location>
        <begin position="544"/>
        <end position="557"/>
    </location>
</feature>
<feature type="compositionally biased region" description="Basic and acidic residues" evidence="8">
    <location>
        <begin position="397"/>
        <end position="411"/>
    </location>
</feature>
<sequence length="747" mass="85293">MNKYEVLGIVGEGAYGVVMKCRHKESKEVMAIKKFKDSEDNEDVRRTILRELKLLRQLKQENIVELKEAFRRRGKLYLVFEYVEKNMLELLEENPKGVPPEKVRSYIYQLIKAIHWCHRNDVIHRDIKPENLLISAKDTLKLCDFGFARNLDGNSSANYTDYVATRWYRSPELLLGSAYGKAVDVWAIGCILGELSDGNAIFPGESEIDQLYMIQKILGPLPHYQMAIFDNSPRFSGLKFPSMSVIEPIEKKYAGIINGVMLDFLSHMLRLDPSERYTIDQCLDHRAFHTERLLRNEIRPKSAFTTRRQEEDSDGTDELSPRESKRKPKIVFMENHESQQSRNDAPGRYQQQLQSRLHISETRSEADMDMSPSNRPDIMSQIQTPQLKFLKSKSKKASKENRGEAEPRNDPSGHAPLQPSGKNVAGFLKSYTLGERKEQMIDMSGSTRQSKYSQYHKGSILALSERNQGEETSHHGTSQKHEQHKKQYSMDEESLPYHEPSNNRVEHVKSSKNTLNKKKSDTEDSDNDQSKVISHWSMDGSHVGSHNQTPAGQQDNEGVNPFGKYLKSAYKKQSKDAERSQREAHNQDVLQSKRDSNKANQKDTRIPGNENSGDRVSESNQGVDTRTVNHDHGRLPLPHRTEKKGRGSEIQESINPYGARDTPDPQGYGSRVSNYDSSKHPLSITAETPRTVLPNQTKQFGTSEGHMDEDRGMDYQTVGDTGDRCDERGGMEEEDKVSVFFFLKIHS</sequence>
<dbReference type="OrthoDB" id="548217at2759"/>
<dbReference type="Proteomes" id="UP000007110">
    <property type="component" value="Unassembled WGS sequence"/>
</dbReference>
<dbReference type="SUPFAM" id="SSF56112">
    <property type="entry name" value="Protein kinase-like (PK-like)"/>
    <property type="match status" value="1"/>
</dbReference>
<protein>
    <recommendedName>
        <fullName evidence="9">Protein kinase domain-containing protein</fullName>
    </recommendedName>
</protein>
<feature type="region of interest" description="Disordered" evidence="8">
    <location>
        <begin position="299"/>
        <end position="330"/>
    </location>
</feature>
<organism evidence="10 11">
    <name type="scientific">Strongylocentrotus purpuratus</name>
    <name type="common">Purple sea urchin</name>
    <dbReference type="NCBI Taxonomy" id="7668"/>
    <lineage>
        <taxon>Eukaryota</taxon>
        <taxon>Metazoa</taxon>
        <taxon>Echinodermata</taxon>
        <taxon>Eleutherozoa</taxon>
        <taxon>Echinozoa</taxon>
        <taxon>Echinoidea</taxon>
        <taxon>Euechinoidea</taxon>
        <taxon>Echinacea</taxon>
        <taxon>Camarodonta</taxon>
        <taxon>Echinidea</taxon>
        <taxon>Strongylocentrotidae</taxon>
        <taxon>Strongylocentrotus</taxon>
    </lineage>
</organism>
<dbReference type="PANTHER" id="PTHR24055">
    <property type="entry name" value="MITOGEN-ACTIVATED PROTEIN KINASE"/>
    <property type="match status" value="1"/>
</dbReference>
<keyword evidence="4" id="KW-0418">Kinase</keyword>
<feature type="coiled-coil region" evidence="7">
    <location>
        <begin position="41"/>
        <end position="69"/>
    </location>
</feature>
<dbReference type="PROSITE" id="PS50011">
    <property type="entry name" value="PROTEIN_KINASE_DOM"/>
    <property type="match status" value="1"/>
</dbReference>
<evidence type="ECO:0000256" key="1">
    <source>
        <dbReference type="ARBA" id="ARBA00022527"/>
    </source>
</evidence>
<dbReference type="KEGG" id="spu:591416"/>
<dbReference type="PROSITE" id="PS00108">
    <property type="entry name" value="PROTEIN_KINASE_ST"/>
    <property type="match status" value="1"/>
</dbReference>
<dbReference type="Gene3D" id="1.10.510.10">
    <property type="entry name" value="Transferase(Phosphotransferase) domain 1"/>
    <property type="match status" value="1"/>
</dbReference>
<dbReference type="InterPro" id="IPR008271">
    <property type="entry name" value="Ser/Thr_kinase_AS"/>
</dbReference>
<dbReference type="GO" id="GO:0045773">
    <property type="term" value="P:positive regulation of axon extension"/>
    <property type="evidence" value="ECO:0000318"/>
    <property type="project" value="GO_Central"/>
</dbReference>
<dbReference type="CDD" id="cd07833">
    <property type="entry name" value="STKc_CDKL"/>
    <property type="match status" value="1"/>
</dbReference>
<evidence type="ECO:0000256" key="4">
    <source>
        <dbReference type="ARBA" id="ARBA00022777"/>
    </source>
</evidence>
<dbReference type="PROSITE" id="PS00107">
    <property type="entry name" value="PROTEIN_KINASE_ATP"/>
    <property type="match status" value="1"/>
</dbReference>
<dbReference type="GO" id="GO:0005634">
    <property type="term" value="C:nucleus"/>
    <property type="evidence" value="ECO:0000318"/>
    <property type="project" value="GO_Central"/>
</dbReference>
<feature type="region of interest" description="Disordered" evidence="8">
    <location>
        <begin position="463"/>
        <end position="682"/>
    </location>
</feature>
<dbReference type="Pfam" id="PF00069">
    <property type="entry name" value="Pkinase"/>
    <property type="match status" value="1"/>
</dbReference>
<feature type="domain" description="Protein kinase" evidence="9">
    <location>
        <begin position="4"/>
        <end position="288"/>
    </location>
</feature>
<reference evidence="10" key="2">
    <citation type="submission" date="2021-01" db="UniProtKB">
        <authorList>
            <consortium name="EnsemblMetazoa"/>
        </authorList>
    </citation>
    <scope>IDENTIFICATION</scope>
</reference>
<dbReference type="GeneID" id="591416"/>
<dbReference type="GO" id="GO:0005524">
    <property type="term" value="F:ATP binding"/>
    <property type="evidence" value="ECO:0007669"/>
    <property type="project" value="UniProtKB-UniRule"/>
</dbReference>
<proteinExistence type="predicted"/>
<evidence type="ECO:0000313" key="10">
    <source>
        <dbReference type="EnsemblMetazoa" id="XP_030836824"/>
    </source>
</evidence>
<evidence type="ECO:0000256" key="6">
    <source>
        <dbReference type="PROSITE-ProRule" id="PRU10141"/>
    </source>
</evidence>
<dbReference type="InterPro" id="IPR011009">
    <property type="entry name" value="Kinase-like_dom_sf"/>
</dbReference>
<name>A0A7M7NI33_STRPU</name>
<dbReference type="GO" id="GO:0004674">
    <property type="term" value="F:protein serine/threonine kinase activity"/>
    <property type="evidence" value="ECO:0007669"/>
    <property type="project" value="UniProtKB-KW"/>
</dbReference>
<dbReference type="OMA" id="VFMENHE"/>
<evidence type="ECO:0000313" key="11">
    <source>
        <dbReference type="Proteomes" id="UP000007110"/>
    </source>
</evidence>
<keyword evidence="1" id="KW-0723">Serine/threonine-protein kinase</keyword>
<evidence type="ECO:0000256" key="7">
    <source>
        <dbReference type="SAM" id="Coils"/>
    </source>
</evidence>
<feature type="region of interest" description="Disordered" evidence="8">
    <location>
        <begin position="383"/>
        <end position="426"/>
    </location>
</feature>
<dbReference type="FunFam" id="1.10.510.10:FF:000624">
    <property type="entry name" value="Mitogen-activated protein kinase"/>
    <property type="match status" value="1"/>
</dbReference>
<reference evidence="11" key="1">
    <citation type="submission" date="2015-02" db="EMBL/GenBank/DDBJ databases">
        <title>Genome sequencing for Strongylocentrotus purpuratus.</title>
        <authorList>
            <person name="Murali S."/>
            <person name="Liu Y."/>
            <person name="Vee V."/>
            <person name="English A."/>
            <person name="Wang M."/>
            <person name="Skinner E."/>
            <person name="Han Y."/>
            <person name="Muzny D.M."/>
            <person name="Worley K.C."/>
            <person name="Gibbs R.A."/>
        </authorList>
    </citation>
    <scope>NUCLEOTIDE SEQUENCE</scope>
</reference>
<dbReference type="FunFam" id="3.30.200.20:FF:000171">
    <property type="entry name" value="Putative cyclin-dependent kinase-like 5"/>
    <property type="match status" value="1"/>
</dbReference>
<dbReference type="RefSeq" id="XP_030836824.1">
    <property type="nucleotide sequence ID" value="XM_030980964.1"/>
</dbReference>
<feature type="compositionally biased region" description="Basic and acidic residues" evidence="8">
    <location>
        <begin position="721"/>
        <end position="730"/>
    </location>
</feature>
<dbReference type="InParanoid" id="A0A7M7NI33"/>
<dbReference type="InterPro" id="IPR000719">
    <property type="entry name" value="Prot_kinase_dom"/>
</dbReference>
<dbReference type="InterPro" id="IPR017441">
    <property type="entry name" value="Protein_kinase_ATP_BS"/>
</dbReference>
<keyword evidence="11" id="KW-1185">Reference proteome</keyword>
<dbReference type="EnsemblMetazoa" id="XM_030980964">
    <property type="protein sequence ID" value="XP_030836824"/>
    <property type="gene ID" value="LOC591416"/>
</dbReference>
<feature type="binding site" evidence="6">
    <location>
        <position position="34"/>
    </location>
    <ligand>
        <name>ATP</name>
        <dbReference type="ChEBI" id="CHEBI:30616"/>
    </ligand>
</feature>
<dbReference type="SMART" id="SM00220">
    <property type="entry name" value="S_TKc"/>
    <property type="match status" value="1"/>
</dbReference>
<evidence type="ECO:0000256" key="2">
    <source>
        <dbReference type="ARBA" id="ARBA00022679"/>
    </source>
</evidence>
<dbReference type="AlphaFoldDB" id="A0A7M7NI33"/>
<keyword evidence="2" id="KW-0808">Transferase</keyword>
<dbReference type="GO" id="GO:0004672">
    <property type="term" value="F:protein kinase activity"/>
    <property type="evidence" value="ECO:0000318"/>
    <property type="project" value="GO_Central"/>
</dbReference>
<accession>A0A7M7NI33</accession>
<keyword evidence="3 6" id="KW-0547">Nucleotide-binding</keyword>